<dbReference type="AlphaFoldDB" id="A0A1V8SF99"/>
<feature type="domain" description="PH" evidence="2">
    <location>
        <begin position="462"/>
        <end position="674"/>
    </location>
</feature>
<dbReference type="OrthoDB" id="5579281at2759"/>
<dbReference type="InterPro" id="IPR040345">
    <property type="entry name" value="Mug56/Spo71"/>
</dbReference>
<dbReference type="Pfam" id="PF15407">
    <property type="entry name" value="Spo7_2_N"/>
    <property type="match status" value="1"/>
</dbReference>
<accession>A0A1V8SF99</accession>
<dbReference type="InParanoid" id="A0A1V8SF99"/>
<feature type="compositionally biased region" description="Low complexity" evidence="1">
    <location>
        <begin position="113"/>
        <end position="124"/>
    </location>
</feature>
<evidence type="ECO:0000313" key="4">
    <source>
        <dbReference type="Proteomes" id="UP000192596"/>
    </source>
</evidence>
<dbReference type="InterPro" id="IPR029217">
    <property type="entry name" value="Spo7_2_N"/>
</dbReference>
<dbReference type="STRING" id="1507870.A0A1V8SF99"/>
<dbReference type="GO" id="GO:0005628">
    <property type="term" value="C:prospore membrane"/>
    <property type="evidence" value="ECO:0007669"/>
    <property type="project" value="TreeGrafter"/>
</dbReference>
<feature type="region of interest" description="Disordered" evidence="1">
    <location>
        <begin position="105"/>
        <end position="144"/>
    </location>
</feature>
<proteinExistence type="predicted"/>
<dbReference type="SMART" id="SM00233">
    <property type="entry name" value="PH"/>
    <property type="match status" value="3"/>
</dbReference>
<dbReference type="InterPro" id="IPR001849">
    <property type="entry name" value="PH_domain"/>
</dbReference>
<dbReference type="PROSITE" id="PS50003">
    <property type="entry name" value="PH_DOMAIN"/>
    <property type="match status" value="1"/>
</dbReference>
<dbReference type="FunCoup" id="A0A1V8SF99">
    <property type="interactions" value="7"/>
</dbReference>
<evidence type="ECO:0000256" key="1">
    <source>
        <dbReference type="SAM" id="MobiDB-lite"/>
    </source>
</evidence>
<dbReference type="SUPFAM" id="SSF50729">
    <property type="entry name" value="PH domain-like"/>
    <property type="match status" value="1"/>
</dbReference>
<dbReference type="SMART" id="SM01316">
    <property type="entry name" value="Spo7_2_N"/>
    <property type="match status" value="1"/>
</dbReference>
<comment type="caution">
    <text evidence="3">The sequence shown here is derived from an EMBL/GenBank/DDBJ whole genome shotgun (WGS) entry which is preliminary data.</text>
</comment>
<evidence type="ECO:0000259" key="2">
    <source>
        <dbReference type="PROSITE" id="PS50003"/>
    </source>
</evidence>
<name>A0A1V8SF99_9PEZI</name>
<dbReference type="InterPro" id="IPR039486">
    <property type="entry name" value="Mug56/Spo71_PH"/>
</dbReference>
<evidence type="ECO:0000313" key="3">
    <source>
        <dbReference type="EMBL" id="OQN97815.1"/>
    </source>
</evidence>
<protein>
    <recommendedName>
        <fullName evidence="2">PH domain-containing protein</fullName>
    </recommendedName>
</protein>
<dbReference type="PANTHER" id="PTHR28076:SF1">
    <property type="entry name" value="PROSPORE MEMBRANE ADAPTER PROTEIN SPO71"/>
    <property type="match status" value="1"/>
</dbReference>
<sequence>MTSHLPPDSYTARRLKHATPSHLHLTSRRTFIGPIPDGWLKSHRKSWYRSYLPVGGRLGSSSHKSSFTAAAAVPRVDGEDGEEAVQTVLEPRPVSDGEALAVPATTGAAPRLSSQSADPSSTTSLLHSQRGGSVTAEPEQGIQKRTTTARVRFDDASRLQIRARASRLAARGLGRNSKMKDGELMKMDKMLVRIDITQQSLGEEFDEKLSQGVEAKTLDKWREFMIVCRKQSEDDTVGVLQLYKTRVIAASMDEQDKMKKRPKAEIILSPHRARVNLYSALDKTLCIWTRENSRTTIYYLRASSGAVAVEWFTFLTSLLGWQRPETLQIFVPDLSVTLRIDDPFSTPEAAQIMSDAAAGDDTALMKAASHEAGVAKAIIARCVDMLRDSPEWADVMKTWSEGNVMGLAWKRYDRLEWVHGAVEQKMYGTSAMQRTHDLQLRPKDHYPLKTKCRGETEPIQEPSPVEGFLIRLTSQQGHDRRLGKMLFKRLYFTTQDHFLLFLRPSDAKPPAPPKMQTQANGNIPSSDEIAKTVPLKLDIDPYPLEDDHISWLGHNAVPPKELTQLDEAASTEAQRNTDMLLAADGFIDLCDIAKVRKMRKGATPADQNIEDGDAVDFDIRIDPTDSLIDDGSTTEVDEDRTFELLMKNNLVIRLQAYNKSAAQVWMSRLHALVTYWSARAKADMDLYKSVRAQNLAALNIDERTEATVGSFAYKWEVQQSYASSTLYNMCGITSCRTIHLSGLLFRKPRRHTTFTRCHVILASGHLLIYQDTLRKRSGKKLVHIHHERIAAIDLQGCYIYSGLLTENDLLYQNRTFDSNTPGHNALPRIYLEDGWTSTDEDAMTTFVIWHSKSKAWFKSSHFVDDVKASQKSAAKDAKSGFEGKVETKLKRVSQLGATGRSVVFKARSRAERDHWVLGIGNEIEKLSGREAEVRVVQAGKS</sequence>
<dbReference type="Proteomes" id="UP000192596">
    <property type="component" value="Unassembled WGS sequence"/>
</dbReference>
<reference evidence="4" key="1">
    <citation type="submission" date="2017-03" db="EMBL/GenBank/DDBJ databases">
        <title>Genomes of endolithic fungi from Antarctica.</title>
        <authorList>
            <person name="Coleine C."/>
            <person name="Masonjones S."/>
            <person name="Stajich J.E."/>
        </authorList>
    </citation>
    <scope>NUCLEOTIDE SEQUENCE [LARGE SCALE GENOMIC DNA]</scope>
    <source>
        <strain evidence="4">CCFEE 5527</strain>
    </source>
</reference>
<dbReference type="Pfam" id="PF23207">
    <property type="entry name" value="PH_SPO71"/>
    <property type="match status" value="1"/>
</dbReference>
<dbReference type="InterPro" id="IPR057379">
    <property type="entry name" value="PH_SPO71"/>
</dbReference>
<keyword evidence="4" id="KW-1185">Reference proteome</keyword>
<gene>
    <name evidence="3" type="ORF">B0A48_16125</name>
</gene>
<dbReference type="Pfam" id="PF15404">
    <property type="entry name" value="PH_4"/>
    <property type="match status" value="1"/>
</dbReference>
<organism evidence="3 4">
    <name type="scientific">Cryoendolithus antarcticus</name>
    <dbReference type="NCBI Taxonomy" id="1507870"/>
    <lineage>
        <taxon>Eukaryota</taxon>
        <taxon>Fungi</taxon>
        <taxon>Dikarya</taxon>
        <taxon>Ascomycota</taxon>
        <taxon>Pezizomycotina</taxon>
        <taxon>Dothideomycetes</taxon>
        <taxon>Dothideomycetidae</taxon>
        <taxon>Cladosporiales</taxon>
        <taxon>Cladosporiaceae</taxon>
        <taxon>Cryoendolithus</taxon>
    </lineage>
</organism>
<dbReference type="PANTHER" id="PTHR28076">
    <property type="entry name" value="SPORULATION-SPECIFIC PROTEIN 71"/>
    <property type="match status" value="1"/>
</dbReference>
<dbReference type="GO" id="GO:1902657">
    <property type="term" value="P:protein localization to prospore membrane"/>
    <property type="evidence" value="ECO:0007669"/>
    <property type="project" value="InterPro"/>
</dbReference>
<dbReference type="EMBL" id="NAJO01000050">
    <property type="protein sequence ID" value="OQN97815.1"/>
    <property type="molecule type" value="Genomic_DNA"/>
</dbReference>